<comment type="caution">
    <text evidence="2">The sequence shown here is derived from an EMBL/GenBank/DDBJ whole genome shotgun (WGS) entry which is preliminary data.</text>
</comment>
<protein>
    <recommendedName>
        <fullName evidence="4">Carbohydrate-binding family V/XII</fullName>
    </recommendedName>
</protein>
<feature type="compositionally biased region" description="Gly residues" evidence="1">
    <location>
        <begin position="694"/>
        <end position="712"/>
    </location>
</feature>
<keyword evidence="3" id="KW-1185">Reference proteome</keyword>
<dbReference type="Proteomes" id="UP000239724">
    <property type="component" value="Unassembled WGS sequence"/>
</dbReference>
<reference evidence="2 3" key="1">
    <citation type="journal article" date="2018" name="Arch. Microbiol.">
        <title>New insights into the metabolic potential of the phototrophic purple bacterium Rhodopila globiformis DSM 161(T) from its draft genome sequence and evidence for a vanadium-dependent nitrogenase.</title>
        <authorList>
            <person name="Imhoff J.F."/>
            <person name="Rahn T."/>
            <person name="Kunzel S."/>
            <person name="Neulinger S.C."/>
        </authorList>
    </citation>
    <scope>NUCLEOTIDE SEQUENCE [LARGE SCALE GENOMIC DNA]</scope>
    <source>
        <strain evidence="2 3">DSM 161</strain>
    </source>
</reference>
<evidence type="ECO:0000313" key="3">
    <source>
        <dbReference type="Proteomes" id="UP000239724"/>
    </source>
</evidence>
<proteinExistence type="predicted"/>
<feature type="compositionally biased region" description="Low complexity" evidence="1">
    <location>
        <begin position="640"/>
        <end position="654"/>
    </location>
</feature>
<dbReference type="AlphaFoldDB" id="A0A2S6NJZ6"/>
<name>A0A2S6NJZ6_RHOGL</name>
<evidence type="ECO:0008006" key="4">
    <source>
        <dbReference type="Google" id="ProtNLM"/>
    </source>
</evidence>
<dbReference type="EMBL" id="NHRY01000076">
    <property type="protein sequence ID" value="PPQ35212.1"/>
    <property type="molecule type" value="Genomic_DNA"/>
</dbReference>
<accession>A0A2S6NJZ6</accession>
<feature type="region of interest" description="Disordered" evidence="1">
    <location>
        <begin position="616"/>
        <end position="712"/>
    </location>
</feature>
<feature type="compositionally biased region" description="Polar residues" evidence="1">
    <location>
        <begin position="616"/>
        <end position="627"/>
    </location>
</feature>
<evidence type="ECO:0000313" key="2">
    <source>
        <dbReference type="EMBL" id="PPQ35212.1"/>
    </source>
</evidence>
<sequence>MPGEKSPVLGTTEISFSTHTDAATDEVILTDPQLIASHFPALDTGQAARLEARIRNALPGIRARPVSLQTVLLSLKQTAKPDNVAVDNTPPVIFYSARPAILVMFDGEPVMAPIGQTGLTFAVNTNWDVFSEGRHWYLLAHGTWLAADAYTGPYVPVTKLPAAFSTIPADENFAAVRKAIPPPHNSTIAPAVFVSTRPSEIIITDGPPQFVPVSGTGLQVVRNTHNTLFFQPSDGKFFLLTSGRWFASHGLDGPWRFASNDLPPDFGLIPPNGPQGAVLASVPGTSQAQLAVLQAQVPRQATLKKDSAKLNVVYAGPPQFKPIPGAPMTYAVNTSYEVIGTAGAYYVCYQGAWFTGPSPMGPWVLATSVPPVIYTVPPSSPLYNVTYVKVYGATPAAVTYGYTAGYLMGFVSAGVMVYGTGYYYPPVVLPGRVPIYYSYPMSYVGNLAYNPATGTWARGGTVYGRYGSVATGGAYYNPGTGAYGRAGTAYGPYGEARGFSYYNPSTGGYARGGTTWNAGGGYAQGSYYNPRTGVSGSTTQNANPYARWGSSTFAGPNQTVRTESGSNARGSAGAFTSTTGAEGAAYRGAGGNSGGAIRTQNGDVYAGHDGNAYQHTSNGWSKWSNGGWQPVTPPAGTSSATRQQAPGGTAGQAQNRTAPGQRAGRQSIDSSSYQQLERDRQARFAGNQQRLGETGMGGRFGGREGGGFRFRR</sequence>
<gene>
    <name evidence="2" type="ORF">CCS01_08395</name>
</gene>
<evidence type="ECO:0000256" key="1">
    <source>
        <dbReference type="SAM" id="MobiDB-lite"/>
    </source>
</evidence>
<organism evidence="2 3">
    <name type="scientific">Rhodopila globiformis</name>
    <name type="common">Rhodopseudomonas globiformis</name>
    <dbReference type="NCBI Taxonomy" id="1071"/>
    <lineage>
        <taxon>Bacteria</taxon>
        <taxon>Pseudomonadati</taxon>
        <taxon>Pseudomonadota</taxon>
        <taxon>Alphaproteobacteria</taxon>
        <taxon>Acetobacterales</taxon>
        <taxon>Acetobacteraceae</taxon>
        <taxon>Rhodopila</taxon>
    </lineage>
</organism>
<feature type="region of interest" description="Disordered" evidence="1">
    <location>
        <begin position="538"/>
        <end position="579"/>
    </location>
</feature>